<feature type="compositionally biased region" description="Basic and acidic residues" evidence="1">
    <location>
        <begin position="1"/>
        <end position="35"/>
    </location>
</feature>
<name>A0A2P2NGS4_RHIMU</name>
<feature type="region of interest" description="Disordered" evidence="1">
    <location>
        <begin position="86"/>
        <end position="114"/>
    </location>
</feature>
<dbReference type="PANTHER" id="PTHR33448">
    <property type="entry name" value="CHLOROPLAST PROTEIN HCF243-RELATED"/>
    <property type="match status" value="1"/>
</dbReference>
<protein>
    <submittedName>
        <fullName evidence="2">Uncharacterized protein MANES_15G090200</fullName>
    </submittedName>
</protein>
<evidence type="ECO:0000313" key="2">
    <source>
        <dbReference type="EMBL" id="MBX41692.1"/>
    </source>
</evidence>
<sequence>MADRDTIDKSWQEEDEGEKTLTHERPESNDPKTRDGQLGFESEERNQPLLPDCLLLMMCEPKLSMEVSKETWVCTTDFIKYLPEHSRPVNKKSGKDEEKKRTTLDSNPAPAHINLPQARRSSCSYPAKPPARLAGTESMATVIEQRLVGTKDYEPFVLTRCKSEPMKSAAKLAPEACFWKNRKLEPHRPATVGVGTAGVGF</sequence>
<proteinExistence type="predicted"/>
<dbReference type="EMBL" id="GGEC01061208">
    <property type="protein sequence ID" value="MBX41692.1"/>
    <property type="molecule type" value="Transcribed_RNA"/>
</dbReference>
<dbReference type="PANTHER" id="PTHR33448:SF4">
    <property type="entry name" value="CHLOROPLAST PROTEIN HCF243"/>
    <property type="match status" value="1"/>
</dbReference>
<feature type="compositionally biased region" description="Basic and acidic residues" evidence="1">
    <location>
        <begin position="86"/>
        <end position="103"/>
    </location>
</feature>
<feature type="region of interest" description="Disordered" evidence="1">
    <location>
        <begin position="1"/>
        <end position="45"/>
    </location>
</feature>
<accession>A0A2P2NGS4</accession>
<evidence type="ECO:0000256" key="1">
    <source>
        <dbReference type="SAM" id="MobiDB-lite"/>
    </source>
</evidence>
<reference evidence="2" key="1">
    <citation type="submission" date="2018-02" db="EMBL/GenBank/DDBJ databases">
        <title>Rhizophora mucronata_Transcriptome.</title>
        <authorList>
            <person name="Meera S.P."/>
            <person name="Sreeshan A."/>
            <person name="Augustine A."/>
        </authorList>
    </citation>
    <scope>NUCLEOTIDE SEQUENCE</scope>
    <source>
        <tissue evidence="2">Leaf</tissue>
    </source>
</reference>
<dbReference type="AlphaFoldDB" id="A0A2P2NGS4"/>
<organism evidence="2">
    <name type="scientific">Rhizophora mucronata</name>
    <name type="common">Asiatic mangrove</name>
    <dbReference type="NCBI Taxonomy" id="61149"/>
    <lineage>
        <taxon>Eukaryota</taxon>
        <taxon>Viridiplantae</taxon>
        <taxon>Streptophyta</taxon>
        <taxon>Embryophyta</taxon>
        <taxon>Tracheophyta</taxon>
        <taxon>Spermatophyta</taxon>
        <taxon>Magnoliopsida</taxon>
        <taxon>eudicotyledons</taxon>
        <taxon>Gunneridae</taxon>
        <taxon>Pentapetalae</taxon>
        <taxon>rosids</taxon>
        <taxon>fabids</taxon>
        <taxon>Malpighiales</taxon>
        <taxon>Rhizophoraceae</taxon>
        <taxon>Rhizophora</taxon>
    </lineage>
</organism>